<feature type="transmembrane region" description="Helical" evidence="8">
    <location>
        <begin position="264"/>
        <end position="282"/>
    </location>
</feature>
<feature type="transmembrane region" description="Helical" evidence="8">
    <location>
        <begin position="102"/>
        <end position="119"/>
    </location>
</feature>
<evidence type="ECO:0000313" key="10">
    <source>
        <dbReference type="EMBL" id="CAB4534767.1"/>
    </source>
</evidence>
<evidence type="ECO:0000256" key="5">
    <source>
        <dbReference type="ARBA" id="ARBA00022692"/>
    </source>
</evidence>
<dbReference type="EMBL" id="CAFBPI010000004">
    <property type="protein sequence ID" value="CAB5004925.1"/>
    <property type="molecule type" value="Genomic_DNA"/>
</dbReference>
<evidence type="ECO:0000313" key="13">
    <source>
        <dbReference type="EMBL" id="CAB4889177.1"/>
    </source>
</evidence>
<evidence type="ECO:0000313" key="12">
    <source>
        <dbReference type="EMBL" id="CAB4730541.1"/>
    </source>
</evidence>
<protein>
    <submittedName>
        <fullName evidence="13">Unannotated protein</fullName>
    </submittedName>
</protein>
<keyword evidence="4" id="KW-1003">Cell membrane</keyword>
<evidence type="ECO:0000256" key="8">
    <source>
        <dbReference type="SAM" id="Phobius"/>
    </source>
</evidence>
<dbReference type="AlphaFoldDB" id="A0A6J7F0I4"/>
<gene>
    <name evidence="10" type="ORF">UFOPK1380_00672</name>
    <name evidence="11" type="ORF">UFOPK1863_00410</name>
    <name evidence="12" type="ORF">UFOPK2689_01139</name>
    <name evidence="13" type="ORF">UFOPK3555_00188</name>
    <name evidence="14" type="ORF">UFOPK4095_00121</name>
</gene>
<organism evidence="13">
    <name type="scientific">freshwater metagenome</name>
    <dbReference type="NCBI Taxonomy" id="449393"/>
    <lineage>
        <taxon>unclassified sequences</taxon>
        <taxon>metagenomes</taxon>
        <taxon>ecological metagenomes</taxon>
    </lineage>
</organism>
<dbReference type="NCBIfam" id="TIGR00688">
    <property type="entry name" value="rarD"/>
    <property type="match status" value="1"/>
</dbReference>
<evidence type="ECO:0000259" key="9">
    <source>
        <dbReference type="Pfam" id="PF00892"/>
    </source>
</evidence>
<evidence type="ECO:0000313" key="14">
    <source>
        <dbReference type="EMBL" id="CAB5004925.1"/>
    </source>
</evidence>
<feature type="transmembrane region" description="Helical" evidence="8">
    <location>
        <begin position="40"/>
        <end position="58"/>
    </location>
</feature>
<keyword evidence="6 8" id="KW-1133">Transmembrane helix</keyword>
<evidence type="ECO:0000256" key="6">
    <source>
        <dbReference type="ARBA" id="ARBA00022989"/>
    </source>
</evidence>
<proteinExistence type="inferred from homology"/>
<dbReference type="SUPFAM" id="SSF103481">
    <property type="entry name" value="Multidrug resistance efflux transporter EmrE"/>
    <property type="match status" value="2"/>
</dbReference>
<dbReference type="PANTHER" id="PTHR22911:SF137">
    <property type="entry name" value="SOLUTE CARRIER FAMILY 35 MEMBER G2-RELATED"/>
    <property type="match status" value="1"/>
</dbReference>
<dbReference type="GO" id="GO:0005886">
    <property type="term" value="C:plasma membrane"/>
    <property type="evidence" value="ECO:0007669"/>
    <property type="project" value="UniProtKB-SubCell"/>
</dbReference>
<accession>A0A6J7F0I4</accession>
<dbReference type="Pfam" id="PF00892">
    <property type="entry name" value="EamA"/>
    <property type="match status" value="1"/>
</dbReference>
<evidence type="ECO:0000256" key="3">
    <source>
        <dbReference type="ARBA" id="ARBA00022448"/>
    </source>
</evidence>
<feature type="transmembrane region" description="Helical" evidence="8">
    <location>
        <begin position="70"/>
        <end position="90"/>
    </location>
</feature>
<feature type="transmembrane region" description="Helical" evidence="8">
    <location>
        <begin position="126"/>
        <end position="142"/>
    </location>
</feature>
<evidence type="ECO:0000256" key="2">
    <source>
        <dbReference type="ARBA" id="ARBA00007362"/>
    </source>
</evidence>
<dbReference type="EMBL" id="CAFBME010000007">
    <property type="protein sequence ID" value="CAB4889177.1"/>
    <property type="molecule type" value="Genomic_DNA"/>
</dbReference>
<feature type="transmembrane region" description="Helical" evidence="8">
    <location>
        <begin position="7"/>
        <end position="28"/>
    </location>
</feature>
<feature type="transmembrane region" description="Helical" evidence="8">
    <location>
        <begin position="208"/>
        <end position="226"/>
    </location>
</feature>
<feature type="transmembrane region" description="Helical" evidence="8">
    <location>
        <begin position="148"/>
        <end position="165"/>
    </location>
</feature>
<dbReference type="InterPro" id="IPR000620">
    <property type="entry name" value="EamA_dom"/>
</dbReference>
<name>A0A6J7F0I4_9ZZZZ</name>
<dbReference type="EMBL" id="CAEZUY010000024">
    <property type="protein sequence ID" value="CAB4611233.1"/>
    <property type="molecule type" value="Genomic_DNA"/>
</dbReference>
<reference evidence="13" key="1">
    <citation type="submission" date="2020-05" db="EMBL/GenBank/DDBJ databases">
        <authorList>
            <person name="Chiriac C."/>
            <person name="Salcher M."/>
            <person name="Ghai R."/>
            <person name="Kavagutti S V."/>
        </authorList>
    </citation>
    <scope>NUCLEOTIDE SEQUENCE</scope>
</reference>
<evidence type="ECO:0000256" key="1">
    <source>
        <dbReference type="ARBA" id="ARBA00004651"/>
    </source>
</evidence>
<comment type="similarity">
    <text evidence="2">Belongs to the EamA transporter family.</text>
</comment>
<dbReference type="InterPro" id="IPR004626">
    <property type="entry name" value="RarD"/>
</dbReference>
<evidence type="ECO:0000256" key="4">
    <source>
        <dbReference type="ARBA" id="ARBA00022475"/>
    </source>
</evidence>
<evidence type="ECO:0000313" key="11">
    <source>
        <dbReference type="EMBL" id="CAB4611233.1"/>
    </source>
</evidence>
<keyword evidence="7 8" id="KW-0472">Membrane</keyword>
<keyword evidence="3" id="KW-0813">Transport</keyword>
<evidence type="ECO:0000256" key="7">
    <source>
        <dbReference type="ARBA" id="ARBA00023136"/>
    </source>
</evidence>
<feature type="transmembrane region" description="Helical" evidence="8">
    <location>
        <begin position="177"/>
        <end position="196"/>
    </location>
</feature>
<keyword evidence="5 8" id="KW-0812">Transmembrane</keyword>
<dbReference type="InterPro" id="IPR037185">
    <property type="entry name" value="EmrE-like"/>
</dbReference>
<sequence length="299" mass="32784">MSRYKTGLAFGFSTYLIWGLFPLYWPLLKPANPLEIVSNRAVWTLGFCFISLALTKQLTSTLALFRNKRVIQGLSVAAILISVNWLTYIWAVNKGHVVDASLGYYINPLVSIGFGVIILRERMSRWQWVSVIIATIGVIVLTVDARTFPWIAITLALSFGSYGFVKKRLGLGSLESLAIETTLTLIPYAGYLIFLANAGTGQLGQSSGLTTLLILSGAVTAIPLLLFNGAATRIPLSLMGLIQYITPTVQFCLGVFLRHEEMSIARWAGFFIIWIALIILATDLMKSGSARNNGVAELD</sequence>
<feature type="transmembrane region" description="Helical" evidence="8">
    <location>
        <begin position="238"/>
        <end position="258"/>
    </location>
</feature>
<feature type="domain" description="EamA" evidence="9">
    <location>
        <begin position="6"/>
        <end position="142"/>
    </location>
</feature>
<dbReference type="PANTHER" id="PTHR22911">
    <property type="entry name" value="ACYL-MALONYL CONDENSING ENZYME-RELATED"/>
    <property type="match status" value="1"/>
</dbReference>
<comment type="subcellular location">
    <subcellularLocation>
        <location evidence="1">Cell membrane</location>
        <topology evidence="1">Multi-pass membrane protein</topology>
    </subcellularLocation>
</comment>
<dbReference type="EMBL" id="CAEZSC010000033">
    <property type="protein sequence ID" value="CAB4534767.1"/>
    <property type="molecule type" value="Genomic_DNA"/>
</dbReference>
<dbReference type="EMBL" id="CAEZYL010000098">
    <property type="protein sequence ID" value="CAB4730541.1"/>
    <property type="molecule type" value="Genomic_DNA"/>
</dbReference>